<feature type="domain" description="Cyclic nucleotide-binding" evidence="1">
    <location>
        <begin position="244"/>
        <end position="369"/>
    </location>
</feature>
<reference evidence="2 3" key="1">
    <citation type="journal article" date="2014" name="Genome Biol. Evol.">
        <title>The secreted proteins of Achlya hypogyna and Thraustotheca clavata identify the ancestral oomycete secretome and reveal gene acquisitions by horizontal gene transfer.</title>
        <authorList>
            <person name="Misner I."/>
            <person name="Blouin N."/>
            <person name="Leonard G."/>
            <person name="Richards T.A."/>
            <person name="Lane C.E."/>
        </authorList>
    </citation>
    <scope>NUCLEOTIDE SEQUENCE [LARGE SCALE GENOMIC DNA]</scope>
    <source>
        <strain evidence="2 3">ATCC 34112</strain>
    </source>
</reference>
<organism evidence="2 3">
    <name type="scientific">Thraustotheca clavata</name>
    <dbReference type="NCBI Taxonomy" id="74557"/>
    <lineage>
        <taxon>Eukaryota</taxon>
        <taxon>Sar</taxon>
        <taxon>Stramenopiles</taxon>
        <taxon>Oomycota</taxon>
        <taxon>Saprolegniomycetes</taxon>
        <taxon>Saprolegniales</taxon>
        <taxon>Achlyaceae</taxon>
        <taxon>Thraustotheca</taxon>
    </lineage>
</organism>
<evidence type="ECO:0000313" key="3">
    <source>
        <dbReference type="Proteomes" id="UP000243217"/>
    </source>
</evidence>
<gene>
    <name evidence="2" type="ORF">THRCLA_05664</name>
</gene>
<dbReference type="InterPro" id="IPR014710">
    <property type="entry name" value="RmlC-like_jellyroll"/>
</dbReference>
<dbReference type="InterPro" id="IPR000595">
    <property type="entry name" value="cNMP-bd_dom"/>
</dbReference>
<name>A0A1V9ZV82_9STRA</name>
<keyword evidence="3" id="KW-1185">Reference proteome</keyword>
<dbReference type="InterPro" id="IPR018490">
    <property type="entry name" value="cNMP-bd_dom_sf"/>
</dbReference>
<dbReference type="Pfam" id="PF00027">
    <property type="entry name" value="cNMP_binding"/>
    <property type="match status" value="2"/>
</dbReference>
<dbReference type="AlphaFoldDB" id="A0A1V9ZV82"/>
<protein>
    <recommendedName>
        <fullName evidence="1">Cyclic nucleotide-binding domain-containing protein</fullName>
    </recommendedName>
</protein>
<dbReference type="CDD" id="cd00038">
    <property type="entry name" value="CAP_ED"/>
    <property type="match status" value="2"/>
</dbReference>
<dbReference type="PANTHER" id="PTHR23011:SF28">
    <property type="entry name" value="CYCLIC NUCLEOTIDE-BINDING DOMAIN CONTAINING PROTEIN"/>
    <property type="match status" value="1"/>
</dbReference>
<dbReference type="STRING" id="74557.A0A1V9ZV82"/>
<dbReference type="OrthoDB" id="21144at2759"/>
<dbReference type="SUPFAM" id="SSF51206">
    <property type="entry name" value="cAMP-binding domain-like"/>
    <property type="match status" value="3"/>
</dbReference>
<evidence type="ECO:0000313" key="2">
    <source>
        <dbReference type="EMBL" id="OQS01904.1"/>
    </source>
</evidence>
<dbReference type="PROSITE" id="PS50042">
    <property type="entry name" value="CNMP_BINDING_3"/>
    <property type="match status" value="2"/>
</dbReference>
<dbReference type="Proteomes" id="UP000243217">
    <property type="component" value="Unassembled WGS sequence"/>
</dbReference>
<comment type="caution">
    <text evidence="2">The sequence shown here is derived from an EMBL/GenBank/DDBJ whole genome shotgun (WGS) entry which is preliminary data.</text>
</comment>
<evidence type="ECO:0000259" key="1">
    <source>
        <dbReference type="PROSITE" id="PS50042"/>
    </source>
</evidence>
<dbReference type="PRINTS" id="PR00103">
    <property type="entry name" value="CAMPKINASE"/>
</dbReference>
<sequence>MVVNNSTEEARKASLATQFELRQANYEFIRVVEGNGPALHNCRRLLQTPPDQRTLEDVHLIQVFFATSKIGKHSNHLDPHKEFEFYKALELQAINEPNTYVFKEGHVGDKFYVVLTGKVEVRKNVKYSDPPREKVVCELKPGDCFGDRALVAEGEETHPREASVVTVSDVVELVFIGKETYTSIVREKTKDMYVNGNAKDVALEVAKRFRSNRDIVRAIFMQPAEERTERDLKFAVEYLKGVKFFARFSFEVRKLLCKALRFVCAWTNTTVFLEGQPGHHFYIIFSGSVDIMIASTNRHNEKAPTVVSKLKEGETFGELALSEENGVRRATVVSADYTELLTLSRSEYIPLIQKYQNQSHSEYVRLLKSNPHFNGPEWDQSTIEAMCSVMVEKFCPYQSEICKQGSRAVEMYVVLRGECVAKHQTTDPFTKVEITINVGRFGPNSVMGCAEATAGRFNDIYTRQASIYAESPLLVLSRFDVFHLLSAEARASLQRCGQDEQLGSLDNRVMKTIVWEKYCKDFLAETLDNMPTSLKRISSPSKLSLEPLPQTMSLDNRALVDVGEIHVFQKHLSGSKSLNNLHDKSTRISTSNSTHRPSVIANQRRVSILTPTMTRVHKLSLKSLDTLSLDQFNGNQLALKSEHIDNASDSKPLTHFNPLSRDGLSTPDISKTLSNASKHFLWQPLHGVPHPYSLVGLAKPNVEGMTSIAFRVCGKFKDVEPTLRLFHIICTYDVSQPPTELDCSAFALYNEGEVAMLLRNLEFESANSIKPPQLRKRNSTKRILTDPRHDKIWKDMLGESHGLSLAIKKDGDPF</sequence>
<dbReference type="SMART" id="SM00100">
    <property type="entry name" value="cNMP"/>
    <property type="match status" value="2"/>
</dbReference>
<dbReference type="PANTHER" id="PTHR23011">
    <property type="entry name" value="CYCLIC NUCLEOTIDE-BINDING DOMAIN CONTAINING PROTEIN"/>
    <property type="match status" value="1"/>
</dbReference>
<feature type="non-terminal residue" evidence="2">
    <location>
        <position position="814"/>
    </location>
</feature>
<dbReference type="Gene3D" id="2.60.120.10">
    <property type="entry name" value="Jelly Rolls"/>
    <property type="match status" value="3"/>
</dbReference>
<feature type="domain" description="Cyclic nucleotide-binding" evidence="1">
    <location>
        <begin position="73"/>
        <end position="185"/>
    </location>
</feature>
<accession>A0A1V9ZV82</accession>
<proteinExistence type="predicted"/>
<dbReference type="EMBL" id="JNBS01001336">
    <property type="protein sequence ID" value="OQS01904.1"/>
    <property type="molecule type" value="Genomic_DNA"/>
</dbReference>